<reference evidence="1 2" key="1">
    <citation type="journal article" date="2013" name="ISME J.">
        <title>A metabolic model for members of the genus Tetrasphaera involved in enhanced biological phosphorus removal.</title>
        <authorList>
            <person name="Kristiansen R."/>
            <person name="Nguyen H.T.T."/>
            <person name="Saunders A.M."/>
            <person name="Nielsen J.L."/>
            <person name="Wimmer R."/>
            <person name="Le V.Q."/>
            <person name="McIlroy S.J."/>
            <person name="Petrovski S."/>
            <person name="Seviour R.J."/>
            <person name="Calteau A."/>
            <person name="Nielsen K.L."/>
            <person name="Nielsen P.H."/>
        </authorList>
    </citation>
    <scope>NUCLEOTIDE SEQUENCE [LARGE SCALE GENOMIC DNA]</scope>
    <source>
        <strain evidence="1 2">T1-X7</strain>
    </source>
</reference>
<sequence length="38" mass="4214">MQTLRPPRDVTISVAGQTITARPTIPDDIQAIIERTTH</sequence>
<accession>A0A077M572</accession>
<evidence type="ECO:0000313" key="1">
    <source>
        <dbReference type="EMBL" id="CCH79215.1"/>
    </source>
</evidence>
<comment type="caution">
    <text evidence="1">The sequence shown here is derived from an EMBL/GenBank/DDBJ whole genome shotgun (WGS) entry which is preliminary data.</text>
</comment>
<organism evidence="1 2">
    <name type="scientific">Nostocoides japonicum T1-X7</name>
    <dbReference type="NCBI Taxonomy" id="1194083"/>
    <lineage>
        <taxon>Bacteria</taxon>
        <taxon>Bacillati</taxon>
        <taxon>Actinomycetota</taxon>
        <taxon>Actinomycetes</taxon>
        <taxon>Micrococcales</taxon>
        <taxon>Intrasporangiaceae</taxon>
        <taxon>Nostocoides</taxon>
    </lineage>
</organism>
<dbReference type="AlphaFoldDB" id="A0A077M572"/>
<dbReference type="Proteomes" id="UP000035721">
    <property type="component" value="Unassembled WGS sequence"/>
</dbReference>
<keyword evidence="2" id="KW-1185">Reference proteome</keyword>
<gene>
    <name evidence="1" type="ORF">BN12_4060025</name>
</gene>
<proteinExistence type="predicted"/>
<dbReference type="EMBL" id="CAJB01000342">
    <property type="protein sequence ID" value="CCH79215.1"/>
    <property type="molecule type" value="Genomic_DNA"/>
</dbReference>
<protein>
    <submittedName>
        <fullName evidence="1">Uncharacterized protein</fullName>
    </submittedName>
</protein>
<name>A0A077M572_9MICO</name>
<evidence type="ECO:0000313" key="2">
    <source>
        <dbReference type="Proteomes" id="UP000035721"/>
    </source>
</evidence>